<dbReference type="InterPro" id="IPR005814">
    <property type="entry name" value="Aminotrans_3"/>
</dbReference>
<dbReference type="Proteomes" id="UP000752292">
    <property type="component" value="Unassembled WGS sequence"/>
</dbReference>
<dbReference type="InterPro" id="IPR015424">
    <property type="entry name" value="PyrdxlP-dep_Trfase"/>
</dbReference>
<evidence type="ECO:0000313" key="3">
    <source>
        <dbReference type="EMBL" id="MBI4251829.1"/>
    </source>
</evidence>
<dbReference type="Gene3D" id="3.90.1150.10">
    <property type="entry name" value="Aspartate Aminotransferase, domain 1"/>
    <property type="match status" value="1"/>
</dbReference>
<dbReference type="AlphaFoldDB" id="A0A933EAA3"/>
<proteinExistence type="predicted"/>
<organism evidence="3 4">
    <name type="scientific">Tectimicrobiota bacterium</name>
    <dbReference type="NCBI Taxonomy" id="2528274"/>
    <lineage>
        <taxon>Bacteria</taxon>
        <taxon>Pseudomonadati</taxon>
        <taxon>Nitrospinota/Tectimicrobiota group</taxon>
        <taxon>Candidatus Tectimicrobiota</taxon>
    </lineage>
</organism>
<evidence type="ECO:0000313" key="4">
    <source>
        <dbReference type="Proteomes" id="UP000752292"/>
    </source>
</evidence>
<keyword evidence="1 3" id="KW-0032">Aminotransferase</keyword>
<dbReference type="GO" id="GO:0004015">
    <property type="term" value="F:adenosylmethionine-8-amino-7-oxononanoate transaminase activity"/>
    <property type="evidence" value="ECO:0007669"/>
    <property type="project" value="TreeGrafter"/>
</dbReference>
<dbReference type="GO" id="GO:0030170">
    <property type="term" value="F:pyridoxal phosphate binding"/>
    <property type="evidence" value="ECO:0007669"/>
    <property type="project" value="InterPro"/>
</dbReference>
<reference evidence="3" key="1">
    <citation type="submission" date="2020-07" db="EMBL/GenBank/DDBJ databases">
        <title>Huge and variable diversity of episymbiotic CPR bacteria and DPANN archaea in groundwater ecosystems.</title>
        <authorList>
            <person name="He C.Y."/>
            <person name="Keren R."/>
            <person name="Whittaker M."/>
            <person name="Farag I.F."/>
            <person name="Doudna J."/>
            <person name="Cate J.H.D."/>
            <person name="Banfield J.F."/>
        </authorList>
    </citation>
    <scope>NUCLEOTIDE SEQUENCE</scope>
    <source>
        <strain evidence="3">NC_groundwater_1370_Ag_S-0.2um_69_93</strain>
    </source>
</reference>
<dbReference type="EMBL" id="JACQRX010000223">
    <property type="protein sequence ID" value="MBI4251829.1"/>
    <property type="molecule type" value="Genomic_DNA"/>
</dbReference>
<feature type="non-terminal residue" evidence="3">
    <location>
        <position position="90"/>
    </location>
</feature>
<dbReference type="PANTHER" id="PTHR42684:SF17">
    <property type="entry name" value="ADENOSYLMETHIONINE-8-AMINO-7-OXONONANOATE AMINOTRANSFERASE"/>
    <property type="match status" value="1"/>
</dbReference>
<name>A0A933EAA3_UNCTE</name>
<dbReference type="SUPFAM" id="SSF53383">
    <property type="entry name" value="PLP-dependent transferases"/>
    <property type="match status" value="1"/>
</dbReference>
<accession>A0A933EAA3</accession>
<sequence>MDEGDRLRRRAALDRRHLWHPFTPMDEWEREDPPLIVERAEGAWLIGVEGRRYLDGVSSLWVNLHGHRREEIDRAVRDQLGRVAHSTQLG</sequence>
<dbReference type="GO" id="GO:0009102">
    <property type="term" value="P:biotin biosynthetic process"/>
    <property type="evidence" value="ECO:0007669"/>
    <property type="project" value="TreeGrafter"/>
</dbReference>
<gene>
    <name evidence="3" type="ORF">HY618_05155</name>
</gene>
<dbReference type="InterPro" id="IPR015422">
    <property type="entry name" value="PyrdxlP-dep_Trfase_small"/>
</dbReference>
<evidence type="ECO:0000256" key="2">
    <source>
        <dbReference type="ARBA" id="ARBA00022679"/>
    </source>
</evidence>
<dbReference type="PANTHER" id="PTHR42684">
    <property type="entry name" value="ADENOSYLMETHIONINE-8-AMINO-7-OXONONANOATE AMINOTRANSFERASE"/>
    <property type="match status" value="1"/>
</dbReference>
<dbReference type="Pfam" id="PF00202">
    <property type="entry name" value="Aminotran_3"/>
    <property type="match status" value="1"/>
</dbReference>
<comment type="caution">
    <text evidence="3">The sequence shown here is derived from an EMBL/GenBank/DDBJ whole genome shotgun (WGS) entry which is preliminary data.</text>
</comment>
<protein>
    <submittedName>
        <fullName evidence="3">Aminotransferase class III-fold pyridoxal phosphate-dependent enzyme</fullName>
    </submittedName>
</protein>
<keyword evidence="2" id="KW-0808">Transferase</keyword>
<evidence type="ECO:0000256" key="1">
    <source>
        <dbReference type="ARBA" id="ARBA00022576"/>
    </source>
</evidence>